<evidence type="ECO:0000256" key="2">
    <source>
        <dbReference type="ARBA" id="ARBA00022801"/>
    </source>
</evidence>
<comment type="similarity">
    <text evidence="1">Belongs to the glycosyl hydrolase 39 family.</text>
</comment>
<keyword evidence="5" id="KW-0804">Transcription</keyword>
<evidence type="ECO:0000313" key="9">
    <source>
        <dbReference type="EMBL" id="MBB3113903.1"/>
    </source>
</evidence>
<dbReference type="Pfam" id="PF12833">
    <property type="entry name" value="HTH_18"/>
    <property type="match status" value="1"/>
</dbReference>
<evidence type="ECO:0000256" key="1">
    <source>
        <dbReference type="ARBA" id="ARBA00008875"/>
    </source>
</evidence>
<dbReference type="Gene3D" id="2.60.40.1500">
    <property type="entry name" value="Glycosyl hydrolase domain, family 39"/>
    <property type="match status" value="1"/>
</dbReference>
<dbReference type="RefSeq" id="WP_183603969.1">
    <property type="nucleotide sequence ID" value="NZ_JACHXK010000023.1"/>
</dbReference>
<dbReference type="SUPFAM" id="SSF46689">
    <property type="entry name" value="Homeodomain-like"/>
    <property type="match status" value="2"/>
</dbReference>
<comment type="caution">
    <text evidence="9">The sequence shown here is derived from an EMBL/GenBank/DDBJ whole genome shotgun (WGS) entry which is preliminary data.</text>
</comment>
<evidence type="ECO:0000256" key="7">
    <source>
        <dbReference type="PIRSR" id="PIRSR600514-1"/>
    </source>
</evidence>
<evidence type="ECO:0000256" key="5">
    <source>
        <dbReference type="ARBA" id="ARBA00023163"/>
    </source>
</evidence>
<dbReference type="PRINTS" id="PR00745">
    <property type="entry name" value="GLHYDRLASE39"/>
</dbReference>
<dbReference type="PROSITE" id="PS01124">
    <property type="entry name" value="HTH_ARAC_FAMILY_2"/>
    <property type="match status" value="1"/>
</dbReference>
<evidence type="ECO:0000313" key="10">
    <source>
        <dbReference type="Proteomes" id="UP000570361"/>
    </source>
</evidence>
<keyword evidence="10" id="KW-1185">Reference proteome</keyword>
<gene>
    <name evidence="9" type="ORF">FHS18_006018</name>
</gene>
<dbReference type="EMBL" id="JACHXK010000023">
    <property type="protein sequence ID" value="MBB3113903.1"/>
    <property type="molecule type" value="Genomic_DNA"/>
</dbReference>
<dbReference type="InterPro" id="IPR000514">
    <property type="entry name" value="Glyco_hydro_39"/>
</dbReference>
<evidence type="ECO:0000256" key="4">
    <source>
        <dbReference type="ARBA" id="ARBA00023125"/>
    </source>
</evidence>
<dbReference type="GO" id="GO:0009044">
    <property type="term" value="F:xylan 1,4-beta-xylosidase activity"/>
    <property type="evidence" value="ECO:0007669"/>
    <property type="project" value="UniProtKB-EC"/>
</dbReference>
<feature type="domain" description="HTH araC/xylS-type" evidence="8">
    <location>
        <begin position="175"/>
        <end position="274"/>
    </location>
</feature>
<dbReference type="Proteomes" id="UP000570361">
    <property type="component" value="Unassembled WGS sequence"/>
</dbReference>
<name>A0A7W5B3Z1_9BACL</name>
<dbReference type="PANTHER" id="PTHR43280:SF2">
    <property type="entry name" value="HTH-TYPE TRANSCRIPTIONAL REGULATOR EXSA"/>
    <property type="match status" value="1"/>
</dbReference>
<evidence type="ECO:0000259" key="8">
    <source>
        <dbReference type="PROSITE" id="PS01124"/>
    </source>
</evidence>
<dbReference type="Pfam" id="PF01229">
    <property type="entry name" value="Glyco_hydro_39"/>
    <property type="match status" value="1"/>
</dbReference>
<sequence>MKHSIYEFVETSDNLPFDVSLHSVNYIPSHWHNSVEIIFVLRGTLEVTVNQTMTALSEGDVLLINSCHVHEVIGLDKNIIATYLIPDAYLKANLKGVEAASFGFDSHSAGKERRPALDRIRQLLAEMVQLKHKKSEYYELDMQARMLQIFSILLKQFRIPASGEAVSEKYMERMLRIIDYLETHYREPISLQDLADREYLSVPYLSKFFGENFGLNFQSYLTSIRLKNAVESLLRLEEAPIADMAMEHGFPNAKSFYAAFKNKYHMTPNDYRKRYRPETETKRESSSSSNYMAFSQSSALGIIHQFLQRSKVRDLEETDHVEGIETEHIPLQLSGDNRHAPIRHTWRNLITIGKAKEGLHADVQQQLRELQRRCPFRYLRFHGIFDDAMMVYQETQAGQPIYNFRFVEQLFDFLLSIGLKPFVELGFMPSELAHDRSKTIFYNQSYVSGPKSLDRWCELVGRFLRHCMNRYGAAEVESWKFEFWNEPQLQLFWPGTMEEYFELYQVTYRTLKSCSDKLQIGAPGTVISMETRAFNQHFFAYCREHDCLPDFIPLHFYPHDTLDDWSEGLRQEMDKSWTPYRQLLEEFGGVSANPDFLRDCLAKEQAILRELGIDDVELYLTEWNSTAYHRELTNDTLYKAAYIAKNIVDNLDAIDGFGYWVLSDNIEETAASPMLFHGGLGLLAQYGIPKAGMIAYELLAKLGDRLIARGDRYIVTTGRGGYQILTFNYCHFDDLYALGDISFIDATNRYNAFKNVKTVKLEMDLQGVPDGTYKMEITALGRKHGSSYDSWVEMGAPDSITTEDVSYLKASANPRRYVTKIEGGAHVNYVSVLEPHGVMLMELIPQA</sequence>
<dbReference type="InterPro" id="IPR013096">
    <property type="entry name" value="Cupin_2"/>
</dbReference>
<evidence type="ECO:0000256" key="3">
    <source>
        <dbReference type="ARBA" id="ARBA00023015"/>
    </source>
</evidence>
<accession>A0A7W5B3Z1</accession>
<proteinExistence type="inferred from homology"/>
<dbReference type="SUPFAM" id="SSF51215">
    <property type="entry name" value="Regulatory protein AraC"/>
    <property type="match status" value="1"/>
</dbReference>
<dbReference type="Gene3D" id="2.60.120.10">
    <property type="entry name" value="Jelly Rolls"/>
    <property type="match status" value="1"/>
</dbReference>
<keyword evidence="2 9" id="KW-0378">Hydrolase</keyword>
<dbReference type="PANTHER" id="PTHR43280">
    <property type="entry name" value="ARAC-FAMILY TRANSCRIPTIONAL REGULATOR"/>
    <property type="match status" value="1"/>
</dbReference>
<dbReference type="AlphaFoldDB" id="A0A7W5B3Z1"/>
<dbReference type="InterPro" id="IPR018060">
    <property type="entry name" value="HTH_AraC"/>
</dbReference>
<dbReference type="InterPro" id="IPR014710">
    <property type="entry name" value="RmlC-like_jellyroll"/>
</dbReference>
<dbReference type="InterPro" id="IPR009057">
    <property type="entry name" value="Homeodomain-like_sf"/>
</dbReference>
<evidence type="ECO:0000256" key="6">
    <source>
        <dbReference type="ARBA" id="ARBA00023295"/>
    </source>
</evidence>
<protein>
    <submittedName>
        <fullName evidence="9">Xylan 1,4-beta-xylosidase</fullName>
        <ecNumber evidence="9">3.2.1.37</ecNumber>
    </submittedName>
</protein>
<reference evidence="9 10" key="1">
    <citation type="submission" date="2020-08" db="EMBL/GenBank/DDBJ databases">
        <title>Genomic Encyclopedia of Type Strains, Phase III (KMG-III): the genomes of soil and plant-associated and newly described type strains.</title>
        <authorList>
            <person name="Whitman W."/>
        </authorList>
    </citation>
    <scope>NUCLEOTIDE SEQUENCE [LARGE SCALE GENOMIC DNA]</scope>
    <source>
        <strain evidence="9 10">CECT 5862</strain>
    </source>
</reference>
<keyword evidence="3" id="KW-0805">Transcription regulation</keyword>
<dbReference type="SUPFAM" id="SSF51011">
    <property type="entry name" value="Glycosyl hydrolase domain"/>
    <property type="match status" value="1"/>
</dbReference>
<dbReference type="SMART" id="SM00342">
    <property type="entry name" value="HTH_ARAC"/>
    <property type="match status" value="1"/>
</dbReference>
<dbReference type="InterPro" id="IPR049166">
    <property type="entry name" value="GH39_cat"/>
</dbReference>
<dbReference type="SUPFAM" id="SSF51445">
    <property type="entry name" value="(Trans)glycosidases"/>
    <property type="match status" value="1"/>
</dbReference>
<dbReference type="InterPro" id="IPR037923">
    <property type="entry name" value="HTH-like"/>
</dbReference>
<dbReference type="GO" id="GO:0043565">
    <property type="term" value="F:sequence-specific DNA binding"/>
    <property type="evidence" value="ECO:0007669"/>
    <property type="project" value="InterPro"/>
</dbReference>
<dbReference type="EC" id="3.2.1.37" evidence="9"/>
<dbReference type="InterPro" id="IPR017853">
    <property type="entry name" value="GH"/>
</dbReference>
<keyword evidence="6 9" id="KW-0326">Glycosidase</keyword>
<dbReference type="GO" id="GO:0003700">
    <property type="term" value="F:DNA-binding transcription factor activity"/>
    <property type="evidence" value="ECO:0007669"/>
    <property type="project" value="InterPro"/>
</dbReference>
<dbReference type="Pfam" id="PF07883">
    <property type="entry name" value="Cupin_2"/>
    <property type="match status" value="1"/>
</dbReference>
<dbReference type="GO" id="GO:0005975">
    <property type="term" value="P:carbohydrate metabolic process"/>
    <property type="evidence" value="ECO:0007669"/>
    <property type="project" value="InterPro"/>
</dbReference>
<keyword evidence="4" id="KW-0238">DNA-binding</keyword>
<feature type="active site" description="Proton donor" evidence="7">
    <location>
        <position position="486"/>
    </location>
</feature>
<dbReference type="Gene3D" id="3.20.20.80">
    <property type="entry name" value="Glycosidases"/>
    <property type="match status" value="1"/>
</dbReference>
<dbReference type="Gene3D" id="1.10.10.60">
    <property type="entry name" value="Homeodomain-like"/>
    <property type="match status" value="2"/>
</dbReference>
<organism evidence="9 10">
    <name type="scientific">Paenibacillus phyllosphaerae</name>
    <dbReference type="NCBI Taxonomy" id="274593"/>
    <lineage>
        <taxon>Bacteria</taxon>
        <taxon>Bacillati</taxon>
        <taxon>Bacillota</taxon>
        <taxon>Bacilli</taxon>
        <taxon>Bacillales</taxon>
        <taxon>Paenibacillaceae</taxon>
        <taxon>Paenibacillus</taxon>
    </lineage>
</organism>